<dbReference type="PROSITE" id="PS51257">
    <property type="entry name" value="PROKAR_LIPOPROTEIN"/>
    <property type="match status" value="1"/>
</dbReference>
<feature type="coiled-coil region" evidence="1">
    <location>
        <begin position="45"/>
        <end position="72"/>
    </location>
</feature>
<feature type="domain" description="Cathepsin propeptide inhibitor" evidence="3">
    <location>
        <begin position="38"/>
        <end position="89"/>
    </location>
</feature>
<dbReference type="Pfam" id="PF08246">
    <property type="entry name" value="Inhibitor_I29"/>
    <property type="match status" value="1"/>
</dbReference>
<proteinExistence type="predicted"/>
<feature type="non-terminal residue" evidence="4">
    <location>
        <position position="89"/>
    </location>
</feature>
<keyword evidence="1" id="KW-0175">Coiled coil</keyword>
<dbReference type="GeneID" id="13451322"/>
<dbReference type="InterPro" id="IPR013201">
    <property type="entry name" value="Prot_inhib_I29"/>
</dbReference>
<dbReference type="SUPFAM" id="SSF54001">
    <property type="entry name" value="Cysteine proteinases"/>
    <property type="match status" value="1"/>
</dbReference>
<keyword evidence="5" id="KW-1185">Reference proteome</keyword>
<name>E8NHL2_LEIMU</name>
<dbReference type="InterPro" id="IPR038765">
    <property type="entry name" value="Papain-like_cys_pep_sf"/>
</dbReference>
<dbReference type="Proteomes" id="UP000007259">
    <property type="component" value="Unassembled WGS sequence"/>
</dbReference>
<feature type="chain" id="PRO_5003229027" description="Cathepsin propeptide inhibitor domain-containing protein" evidence="2">
    <location>
        <begin position="28"/>
        <end position="89"/>
    </location>
</feature>
<gene>
    <name evidence="4" type="ORF">LmxM_08_1040a_1</name>
</gene>
<dbReference type="EMBL" id="CADB01000508">
    <property type="protein sequence ID" value="CBZ40987.1"/>
    <property type="molecule type" value="Genomic_DNA"/>
</dbReference>
<keyword evidence="2" id="KW-0732">Signal</keyword>
<reference evidence="4 5" key="1">
    <citation type="journal article" date="2011" name="Genome Res.">
        <title>Chromosome and gene copy number variation allow major structural change between species and strains of Leishmania.</title>
        <authorList>
            <person name="Rogers M.B."/>
            <person name="Hilley J.D."/>
            <person name="Dickens N.J."/>
            <person name="Wilkes J."/>
            <person name="Bates P.A."/>
            <person name="Depledge D.P."/>
            <person name="Harris D."/>
            <person name="Her Y."/>
            <person name="Herzyk P."/>
            <person name="Imamura H."/>
            <person name="Otto T.D."/>
            <person name="Sanders M."/>
            <person name="Seeger K."/>
            <person name="Dujardin J.C."/>
            <person name="Berriman M."/>
            <person name="Smith D.F."/>
            <person name="Hertz-Fowler C."/>
            <person name="Mottram J.C."/>
        </authorList>
    </citation>
    <scope>NUCLEOTIDE SEQUENCE [LARGE SCALE GENOMIC DNA]</scope>
    <source>
        <strain evidence="4 5">MHOM/GT/2001/U1103</strain>
    </source>
</reference>
<dbReference type="AlphaFoldDB" id="E8NHL2"/>
<dbReference type="Gene3D" id="1.10.287.2250">
    <property type="match status" value="1"/>
</dbReference>
<evidence type="ECO:0000259" key="3">
    <source>
        <dbReference type="SMART" id="SM00848"/>
    </source>
</evidence>
<protein>
    <recommendedName>
        <fullName evidence="3">Cathepsin propeptide inhibitor domain-containing protein</fullName>
    </recommendedName>
</protein>
<dbReference type="VEuPathDB" id="TriTrypDB:LmxM.08.1040a"/>
<accession>E8NHL2</accession>
<sequence>MATSRAALCAVAVVCVVLAAACAPARAIHVGTPAAALFEEFKRTYGRAYETLAEEQQRLANFERNLELMREHQARNPHAQFGITKFFDL</sequence>
<evidence type="ECO:0000256" key="1">
    <source>
        <dbReference type="SAM" id="Coils"/>
    </source>
</evidence>
<comment type="caution">
    <text evidence="4">The sequence shown here is derived from an EMBL/GenBank/DDBJ whole genome shotgun (WGS) entry which is preliminary data.</text>
</comment>
<dbReference type="RefSeq" id="XP_003886536.1">
    <property type="nucleotide sequence ID" value="XM_003886487.1"/>
</dbReference>
<dbReference type="SMART" id="SM00848">
    <property type="entry name" value="Inhibitor_I29"/>
    <property type="match status" value="1"/>
</dbReference>
<dbReference type="OrthoDB" id="264239at2759"/>
<dbReference type="KEGG" id="lmi:LmxM_08_1040a_1"/>
<evidence type="ECO:0000313" key="5">
    <source>
        <dbReference type="Proteomes" id="UP000007259"/>
    </source>
</evidence>
<feature type="signal peptide" evidence="2">
    <location>
        <begin position="1"/>
        <end position="27"/>
    </location>
</feature>
<organism evidence="4 5">
    <name type="scientific">Leishmania mexicana (strain MHOM/GT/2001/U1103)</name>
    <dbReference type="NCBI Taxonomy" id="929439"/>
    <lineage>
        <taxon>Eukaryota</taxon>
        <taxon>Discoba</taxon>
        <taxon>Euglenozoa</taxon>
        <taxon>Kinetoplastea</taxon>
        <taxon>Metakinetoplastina</taxon>
        <taxon>Trypanosomatida</taxon>
        <taxon>Trypanosomatidae</taxon>
        <taxon>Leishmaniinae</taxon>
        <taxon>Leishmania</taxon>
    </lineage>
</organism>
<evidence type="ECO:0000313" key="4">
    <source>
        <dbReference type="EMBL" id="CBZ40987.1"/>
    </source>
</evidence>
<evidence type="ECO:0000256" key="2">
    <source>
        <dbReference type="SAM" id="SignalP"/>
    </source>
</evidence>